<dbReference type="InterPro" id="IPR005021">
    <property type="entry name" value="Terminase_largesu-like"/>
</dbReference>
<proteinExistence type="predicted"/>
<feature type="domain" description="Terminase large subunit-like endonuclease" evidence="2">
    <location>
        <begin position="270"/>
        <end position="534"/>
    </location>
</feature>
<dbReference type="Pfam" id="PF20441">
    <property type="entry name" value="TerL_nuclease"/>
    <property type="match status" value="1"/>
</dbReference>
<evidence type="ECO:0000313" key="3">
    <source>
        <dbReference type="EMBL" id="SFF11606.1"/>
    </source>
</evidence>
<keyword evidence="4" id="KW-1185">Reference proteome</keyword>
<dbReference type="PANTHER" id="PTHR41287:SF1">
    <property type="entry name" value="PROTEIN YMFN"/>
    <property type="match status" value="1"/>
</dbReference>
<dbReference type="EMBL" id="FONG01000008">
    <property type="protein sequence ID" value="SFF11606.1"/>
    <property type="molecule type" value="Genomic_DNA"/>
</dbReference>
<dbReference type="InterPro" id="IPR046461">
    <property type="entry name" value="TerL_ATPase"/>
</dbReference>
<evidence type="ECO:0000313" key="4">
    <source>
        <dbReference type="Proteomes" id="UP000199323"/>
    </source>
</evidence>
<name>A0A1I2G4A9_9ACTN</name>
<gene>
    <name evidence="3" type="ORF">SAMN05216251_108225</name>
</gene>
<sequence length="552" mass="61973">MARRPAAPPRFPKVLPRGPQLWDASTSRWNEDNTDGIFACELIESYLRLTKGVRRGELVQLRAWQADLICDILRLVPGTRQRAYWTYLLLVPRKNSKSLLGAGLAVDGILDEPGAEVYSCAADKDQAKIIFGEVRAAVEMSPELDAKQGGLLKVYRDAIEYPATGSVYRALSSDAFTKEGLNPSRVLFDELHAQPTDELWNVMNQGSDTRAQPLIIAISTFGKKTQTDGEDTVCYQQYQYAKQVMSGEVDDPRYGARIYETNDQVRGFTYLDQRVWEQANPAYGDFLDPEKMAAVSRKLPEPDFKTKRLNIWVTQAKVWLPEGVWDRCEDGGQEIPDGAEVCLGFDGSFNNDSTALVVVRPGEPLEFDPDAPEHADLDEDERDRLAAELNAGLRRPHIDVVQAWERPKDAPPDWAVPILEVEAAIRAACKKWTVREIVCDPARWARTYQVLEEEGLPVVEFPQSPARMVPATQRFYEGVMNATVTHSGDPRLARHLANAFVRNTPKGFMIFKETKGSPRKIDLAVASIIALDRACTPPERPPTPQFFNWAEL</sequence>
<dbReference type="Gene3D" id="3.30.420.240">
    <property type="match status" value="1"/>
</dbReference>
<dbReference type="InterPro" id="IPR027417">
    <property type="entry name" value="P-loop_NTPase"/>
</dbReference>
<dbReference type="Gene3D" id="3.40.50.300">
    <property type="entry name" value="P-loop containing nucleotide triphosphate hydrolases"/>
    <property type="match status" value="1"/>
</dbReference>
<dbReference type="PANTHER" id="PTHR41287">
    <property type="match status" value="1"/>
</dbReference>
<protein>
    <submittedName>
        <fullName evidence="3">Phage terminase-like protein, large subunit, contains N-terminal HTH domain</fullName>
    </submittedName>
</protein>
<evidence type="ECO:0000259" key="2">
    <source>
        <dbReference type="Pfam" id="PF20441"/>
    </source>
</evidence>
<dbReference type="GO" id="GO:0004519">
    <property type="term" value="F:endonuclease activity"/>
    <property type="evidence" value="ECO:0007669"/>
    <property type="project" value="InterPro"/>
</dbReference>
<dbReference type="InterPro" id="IPR046462">
    <property type="entry name" value="TerL_nuclease"/>
</dbReference>
<evidence type="ECO:0000259" key="1">
    <source>
        <dbReference type="Pfam" id="PF03354"/>
    </source>
</evidence>
<dbReference type="Pfam" id="PF03354">
    <property type="entry name" value="TerL_ATPase"/>
    <property type="match status" value="1"/>
</dbReference>
<organism evidence="3 4">
    <name type="scientific">Actinacidiphila alni</name>
    <dbReference type="NCBI Taxonomy" id="380248"/>
    <lineage>
        <taxon>Bacteria</taxon>
        <taxon>Bacillati</taxon>
        <taxon>Actinomycetota</taxon>
        <taxon>Actinomycetes</taxon>
        <taxon>Kitasatosporales</taxon>
        <taxon>Streptomycetaceae</taxon>
        <taxon>Actinacidiphila</taxon>
    </lineage>
</organism>
<accession>A0A1I2G4A9</accession>
<dbReference type="AlphaFoldDB" id="A0A1I2G4A9"/>
<dbReference type="Proteomes" id="UP000199323">
    <property type="component" value="Unassembled WGS sequence"/>
</dbReference>
<feature type="domain" description="Terminase large subunit-like ATPase" evidence="1">
    <location>
        <begin position="86"/>
        <end position="242"/>
    </location>
</feature>
<reference evidence="3 4" key="1">
    <citation type="submission" date="2016-10" db="EMBL/GenBank/DDBJ databases">
        <authorList>
            <person name="de Groot N.N."/>
        </authorList>
    </citation>
    <scope>NUCLEOTIDE SEQUENCE [LARGE SCALE GENOMIC DNA]</scope>
    <source>
        <strain evidence="3 4">CGMCC 4.3510</strain>
    </source>
</reference>
<dbReference type="STRING" id="380248.SAMN05216251_108225"/>
<dbReference type="RefSeq" id="WP_245796083.1">
    <property type="nucleotide sequence ID" value="NZ_FONG01000008.1"/>
</dbReference>